<proteinExistence type="predicted"/>
<name>A0A0S4QMT5_9ACTN</name>
<feature type="region of interest" description="Disordered" evidence="3">
    <location>
        <begin position="110"/>
        <end position="129"/>
    </location>
</feature>
<keyword evidence="2 4" id="KW-0808">Transferase</keyword>
<dbReference type="GO" id="GO:0008713">
    <property type="term" value="F:ADP-heptose-lipopolysaccharide heptosyltransferase activity"/>
    <property type="evidence" value="ECO:0007669"/>
    <property type="project" value="TreeGrafter"/>
</dbReference>
<evidence type="ECO:0000313" key="4">
    <source>
        <dbReference type="EMBL" id="CUU56216.1"/>
    </source>
</evidence>
<protein>
    <submittedName>
        <fullName evidence="4">ADP-heptose:LPS heptosyltransferase</fullName>
    </submittedName>
</protein>
<dbReference type="Proteomes" id="UP000198802">
    <property type="component" value="Unassembled WGS sequence"/>
</dbReference>
<evidence type="ECO:0000256" key="3">
    <source>
        <dbReference type="SAM" id="MobiDB-lite"/>
    </source>
</evidence>
<dbReference type="InterPro" id="IPR051199">
    <property type="entry name" value="LPS_LOS_Heptosyltrfase"/>
</dbReference>
<keyword evidence="5" id="KW-1185">Reference proteome</keyword>
<evidence type="ECO:0000313" key="5">
    <source>
        <dbReference type="Proteomes" id="UP000198802"/>
    </source>
</evidence>
<dbReference type="RefSeq" id="WP_091276110.1">
    <property type="nucleotide sequence ID" value="NZ_FAOZ01000007.1"/>
</dbReference>
<dbReference type="GO" id="GO:0009244">
    <property type="term" value="P:lipopolysaccharide core region biosynthetic process"/>
    <property type="evidence" value="ECO:0007669"/>
    <property type="project" value="TreeGrafter"/>
</dbReference>
<dbReference type="InterPro" id="IPR002201">
    <property type="entry name" value="Glyco_trans_9"/>
</dbReference>
<dbReference type="CDD" id="cd03789">
    <property type="entry name" value="GT9_LPS_heptosyltransferase"/>
    <property type="match status" value="1"/>
</dbReference>
<evidence type="ECO:0000256" key="1">
    <source>
        <dbReference type="ARBA" id="ARBA00022676"/>
    </source>
</evidence>
<feature type="region of interest" description="Disordered" evidence="3">
    <location>
        <begin position="185"/>
        <end position="215"/>
    </location>
</feature>
<dbReference type="PANTHER" id="PTHR30160">
    <property type="entry name" value="TETRAACYLDISACCHARIDE 4'-KINASE-RELATED"/>
    <property type="match status" value="1"/>
</dbReference>
<dbReference type="GO" id="GO:0005829">
    <property type="term" value="C:cytosol"/>
    <property type="evidence" value="ECO:0007669"/>
    <property type="project" value="TreeGrafter"/>
</dbReference>
<accession>A0A0S4QMT5</accession>
<dbReference type="PANTHER" id="PTHR30160:SF1">
    <property type="entry name" value="LIPOPOLYSACCHARIDE 1,2-N-ACETYLGLUCOSAMINETRANSFERASE-RELATED"/>
    <property type="match status" value="1"/>
</dbReference>
<dbReference type="EMBL" id="FAOZ01000007">
    <property type="protein sequence ID" value="CUU56216.1"/>
    <property type="molecule type" value="Genomic_DNA"/>
</dbReference>
<organism evidence="4 5">
    <name type="scientific">Parafrankia irregularis</name>
    <dbReference type="NCBI Taxonomy" id="795642"/>
    <lineage>
        <taxon>Bacteria</taxon>
        <taxon>Bacillati</taxon>
        <taxon>Actinomycetota</taxon>
        <taxon>Actinomycetes</taxon>
        <taxon>Frankiales</taxon>
        <taxon>Frankiaceae</taxon>
        <taxon>Parafrankia</taxon>
    </lineage>
</organism>
<dbReference type="Pfam" id="PF01075">
    <property type="entry name" value="Glyco_transf_9"/>
    <property type="match status" value="1"/>
</dbReference>
<keyword evidence="1" id="KW-0328">Glycosyltransferase</keyword>
<feature type="compositionally biased region" description="Polar residues" evidence="3">
    <location>
        <begin position="113"/>
        <end position="129"/>
    </location>
</feature>
<gene>
    <name evidence="4" type="ORF">Ga0074812_107100</name>
</gene>
<evidence type="ECO:0000256" key="2">
    <source>
        <dbReference type="ARBA" id="ARBA00022679"/>
    </source>
</evidence>
<dbReference type="SUPFAM" id="SSF53756">
    <property type="entry name" value="UDP-Glycosyltransferase/glycogen phosphorylase"/>
    <property type="match status" value="1"/>
</dbReference>
<dbReference type="Gene3D" id="3.40.50.2000">
    <property type="entry name" value="Glycogen Phosphorylase B"/>
    <property type="match status" value="1"/>
</dbReference>
<reference evidence="5" key="1">
    <citation type="submission" date="2015-11" db="EMBL/GenBank/DDBJ databases">
        <authorList>
            <person name="Varghese N."/>
        </authorList>
    </citation>
    <scope>NUCLEOTIDE SEQUENCE [LARGE SCALE GENOMIC DNA]</scope>
    <source>
        <strain evidence="5">DSM 45899</strain>
    </source>
</reference>
<sequence length="367" mass="38053">MALRALGLGDLLTALPALRGLRRHLTSELPGHRLLLAGPAWLEPVAMLSGAVDGLVPTDPLAPVAVAAPTLAVNLHGRGPESTQTLRRTRPAALWAFDLPGGCAWEPPDLAQAGSTTADPGSAATGHSRTFSAGTATGYVPGLGNEHEVSRWCRLLAAHGVSCDPTELGLPVPPWLPPVCGWARNPTADRGTGGGETQDRGSEPGPTVVHPGGAAPARRWPELRWAAVARQLAQDGHQIVFTGSSAEHGLALRVATAAGLPPSTVLAGKLDLVALCALVARARLVLSADTGVAHLATAYRRPSVVLFGPVSPAEWGPPFDRPKHRALWAGQHSDPRGGFPAPGLLALTVDQVLREVTLLKQGACPTQ</sequence>
<dbReference type="AlphaFoldDB" id="A0A0S4QMT5"/>